<dbReference type="Pfam" id="PF03893">
    <property type="entry name" value="Lipase3_N"/>
    <property type="match status" value="1"/>
</dbReference>
<keyword evidence="5" id="KW-1185">Reference proteome</keyword>
<gene>
    <name evidence="6" type="primary">LOC110788913</name>
</gene>
<evidence type="ECO:0000256" key="1">
    <source>
        <dbReference type="ARBA" id="ARBA00022801"/>
    </source>
</evidence>
<dbReference type="Gene3D" id="3.40.50.1820">
    <property type="entry name" value="alpha/beta hydrolase"/>
    <property type="match status" value="1"/>
</dbReference>
<dbReference type="KEGG" id="soe:110788913"/>
<evidence type="ECO:0008006" key="7">
    <source>
        <dbReference type="Google" id="ProtNLM"/>
    </source>
</evidence>
<dbReference type="RefSeq" id="XP_021849237.1">
    <property type="nucleotide sequence ID" value="XM_021993545.2"/>
</dbReference>
<dbReference type="Proteomes" id="UP000813463">
    <property type="component" value="Chromosome 3"/>
</dbReference>
<evidence type="ECO:0000313" key="6">
    <source>
        <dbReference type="RefSeq" id="XP_021849237.1"/>
    </source>
</evidence>
<evidence type="ECO:0000313" key="5">
    <source>
        <dbReference type="Proteomes" id="UP000813463"/>
    </source>
</evidence>
<evidence type="ECO:0000259" key="4">
    <source>
        <dbReference type="Pfam" id="PF03893"/>
    </source>
</evidence>
<evidence type="ECO:0000259" key="3">
    <source>
        <dbReference type="Pfam" id="PF01764"/>
    </source>
</evidence>
<feature type="domain" description="Fungal lipase-type" evidence="3">
    <location>
        <begin position="186"/>
        <end position="323"/>
    </location>
</feature>
<dbReference type="OrthoDB" id="438440at2759"/>
<organism evidence="5 6">
    <name type="scientific">Spinacia oleracea</name>
    <name type="common">Spinach</name>
    <dbReference type="NCBI Taxonomy" id="3562"/>
    <lineage>
        <taxon>Eukaryota</taxon>
        <taxon>Viridiplantae</taxon>
        <taxon>Streptophyta</taxon>
        <taxon>Embryophyta</taxon>
        <taxon>Tracheophyta</taxon>
        <taxon>Spermatophyta</taxon>
        <taxon>Magnoliopsida</taxon>
        <taxon>eudicotyledons</taxon>
        <taxon>Gunneridae</taxon>
        <taxon>Pentapetalae</taxon>
        <taxon>Caryophyllales</taxon>
        <taxon>Chenopodiaceae</taxon>
        <taxon>Chenopodioideae</taxon>
        <taxon>Anserineae</taxon>
        <taxon>Spinacia</taxon>
    </lineage>
</organism>
<sequence>MATAALATAAGAFLVIYVLLNRRLSAKEEDRGDDRSSNGGESTSSRSIRRKISRRPAQAPATWFETISTLSETLRFTYSETLGKWPLGDLAFGINYLMRRQGDLQVAGVYAGGDCVQLKGPEIIAELKHLLRLLTLCMLFSKKPFPVFLESAGFSEADVLLQKPKAALLKPAFTIISDHGTKCFLLLIRGTHSIKDTLTAATGAVVPFHHSVLHDGGISNLILGYAHCGMVAAARWIAKLSSPYLIKALNDHPDYNIKIVGHSLGGGTAALLTYIFREQKEFSSCTCVSFAPAACMTWELAESGKHFISTVINGADLVPTFSTSSIDTLRSEVTASSWLNDLRDQVERTRVLNVVYRSATAIGSRTQYIATTAKARVAGAGALFRPVSSGTQVVMRRAQDVAQAVVRTRPTLSAWSCMGARRRNVVQSINLKEEDMAEAALITTTTTSEVLVTEVASTDTEIHDGHYNFLSESSGHENDTEEEEEQLLAADKDITTSTMEAVTEGELWYQLEKELKKQEEVQAEAQAQALAQEEEAATVQEITEEAHMLADAVENKHQISSSDIQENHQFYPPGRIMHMVCARFSNDAGSGDDDATEEHVGIYETPRHLYSKIRLTKMMINDHYMPMYKKTMEQLINELENDETLSSCDTKDI</sequence>
<accession>A0A9R0IH47</accession>
<dbReference type="SUPFAM" id="SSF53474">
    <property type="entry name" value="alpha/beta-Hydrolases"/>
    <property type="match status" value="1"/>
</dbReference>
<dbReference type="Pfam" id="PF01764">
    <property type="entry name" value="Lipase_3"/>
    <property type="match status" value="1"/>
</dbReference>
<reference evidence="6" key="2">
    <citation type="submission" date="2025-08" db="UniProtKB">
        <authorList>
            <consortium name="RefSeq"/>
        </authorList>
    </citation>
    <scope>IDENTIFICATION</scope>
    <source>
        <tissue evidence="6">Leaf</tissue>
    </source>
</reference>
<dbReference type="AlphaFoldDB" id="A0A9R0IH47"/>
<reference evidence="5" key="1">
    <citation type="journal article" date="2021" name="Nat. Commun.">
        <title>Genomic analyses provide insights into spinach domestication and the genetic basis of agronomic traits.</title>
        <authorList>
            <person name="Cai X."/>
            <person name="Sun X."/>
            <person name="Xu C."/>
            <person name="Sun H."/>
            <person name="Wang X."/>
            <person name="Ge C."/>
            <person name="Zhang Z."/>
            <person name="Wang Q."/>
            <person name="Fei Z."/>
            <person name="Jiao C."/>
            <person name="Wang Q."/>
        </authorList>
    </citation>
    <scope>NUCLEOTIDE SEQUENCE [LARGE SCALE GENOMIC DNA]</scope>
    <source>
        <strain evidence="5">cv. Varoflay</strain>
    </source>
</reference>
<dbReference type="InterPro" id="IPR029058">
    <property type="entry name" value="AB_hydrolase_fold"/>
</dbReference>
<dbReference type="PANTHER" id="PTHR46023">
    <property type="entry name" value="LIPASE CLASS 3 PROTEIN-LIKE"/>
    <property type="match status" value="1"/>
</dbReference>
<dbReference type="GeneID" id="110788913"/>
<dbReference type="GO" id="GO:0016042">
    <property type="term" value="P:lipid catabolic process"/>
    <property type="evidence" value="ECO:0007669"/>
    <property type="project" value="InterPro"/>
</dbReference>
<dbReference type="GO" id="GO:0016787">
    <property type="term" value="F:hydrolase activity"/>
    <property type="evidence" value="ECO:0007669"/>
    <property type="project" value="UniProtKB-KW"/>
</dbReference>
<feature type="region of interest" description="Disordered" evidence="2">
    <location>
        <begin position="28"/>
        <end position="54"/>
    </location>
</feature>
<name>A0A9R0IH47_SPIOL</name>
<feature type="compositionally biased region" description="Low complexity" evidence="2">
    <location>
        <begin position="37"/>
        <end position="46"/>
    </location>
</feature>
<keyword evidence="1" id="KW-0378">Hydrolase</keyword>
<protein>
    <recommendedName>
        <fullName evidence="7">Fungal lipase-like domain-containing protein</fullName>
    </recommendedName>
</protein>
<dbReference type="PANTHER" id="PTHR46023:SF6">
    <property type="entry name" value="LIPASE CLASS 3 FAMILY PROTEIN"/>
    <property type="match status" value="1"/>
</dbReference>
<dbReference type="InterPro" id="IPR002921">
    <property type="entry name" value="Fungal_lipase-type"/>
</dbReference>
<evidence type="ECO:0000256" key="2">
    <source>
        <dbReference type="SAM" id="MobiDB-lite"/>
    </source>
</evidence>
<feature type="domain" description="Mono-/di-acylglycerol lipase N-terminal" evidence="4">
    <location>
        <begin position="52"/>
        <end position="130"/>
    </location>
</feature>
<dbReference type="InterPro" id="IPR005592">
    <property type="entry name" value="Mono/diacylglycerol_lipase_N"/>
</dbReference>
<dbReference type="CDD" id="cd00519">
    <property type="entry name" value="Lipase_3"/>
    <property type="match status" value="1"/>
</dbReference>
<proteinExistence type="predicted"/>